<reference evidence="1" key="1">
    <citation type="submission" date="2022-02" db="EMBL/GenBank/DDBJ databases">
        <title>Plant Genome Project.</title>
        <authorList>
            <person name="Zhang R.-G."/>
        </authorList>
    </citation>
    <scope>NUCLEOTIDE SEQUENCE</scope>
    <source>
        <strain evidence="1">AT1</strain>
    </source>
</reference>
<dbReference type="EMBL" id="CM046391">
    <property type="protein sequence ID" value="KAI8560159.1"/>
    <property type="molecule type" value="Genomic_DNA"/>
</dbReference>
<protein>
    <submittedName>
        <fullName evidence="1">Uncharacterized protein</fullName>
    </submittedName>
</protein>
<accession>A0ACC0P4M4</accession>
<name>A0ACC0P4M4_RHOML</name>
<keyword evidence="2" id="KW-1185">Reference proteome</keyword>
<comment type="caution">
    <text evidence="1">The sequence shown here is derived from an EMBL/GenBank/DDBJ whole genome shotgun (WGS) entry which is preliminary data.</text>
</comment>
<gene>
    <name evidence="1" type="ORF">RHMOL_Rhmol04G0234400</name>
</gene>
<evidence type="ECO:0000313" key="2">
    <source>
        <dbReference type="Proteomes" id="UP001062846"/>
    </source>
</evidence>
<evidence type="ECO:0000313" key="1">
    <source>
        <dbReference type="EMBL" id="KAI8560159.1"/>
    </source>
</evidence>
<dbReference type="Proteomes" id="UP001062846">
    <property type="component" value="Chromosome 4"/>
</dbReference>
<organism evidence="1 2">
    <name type="scientific">Rhododendron molle</name>
    <name type="common">Chinese azalea</name>
    <name type="synonym">Azalea mollis</name>
    <dbReference type="NCBI Taxonomy" id="49168"/>
    <lineage>
        <taxon>Eukaryota</taxon>
        <taxon>Viridiplantae</taxon>
        <taxon>Streptophyta</taxon>
        <taxon>Embryophyta</taxon>
        <taxon>Tracheophyta</taxon>
        <taxon>Spermatophyta</taxon>
        <taxon>Magnoliopsida</taxon>
        <taxon>eudicotyledons</taxon>
        <taxon>Gunneridae</taxon>
        <taxon>Pentapetalae</taxon>
        <taxon>asterids</taxon>
        <taxon>Ericales</taxon>
        <taxon>Ericaceae</taxon>
        <taxon>Ericoideae</taxon>
        <taxon>Rhodoreae</taxon>
        <taxon>Rhododendron</taxon>
    </lineage>
</organism>
<sequence length="103" mass="12128">MLFFFCDFGDKIFARNGLDRPLLPLSQELEWATLNREGKSLRDTIYKLSLAASIYVLWRERNLRIFQNKSRDVTSEIFNSVRDKATSWSTIKFSAQNRQICET</sequence>
<proteinExistence type="predicted"/>